<accession>A0A1J1ITK3</accession>
<reference evidence="1 2" key="1">
    <citation type="submission" date="2015-04" db="EMBL/GenBank/DDBJ databases">
        <authorList>
            <person name="Syromyatnikov M.Y."/>
            <person name="Popov V.N."/>
        </authorList>
    </citation>
    <scope>NUCLEOTIDE SEQUENCE [LARGE SCALE GENOMIC DNA]</scope>
</reference>
<evidence type="ECO:0000313" key="1">
    <source>
        <dbReference type="EMBL" id="CRL03565.1"/>
    </source>
</evidence>
<evidence type="ECO:0000313" key="2">
    <source>
        <dbReference type="Proteomes" id="UP000183832"/>
    </source>
</evidence>
<keyword evidence="2" id="KW-1185">Reference proteome</keyword>
<protein>
    <submittedName>
        <fullName evidence="1">CLUMA_CG016900, isoform A</fullName>
    </submittedName>
</protein>
<dbReference type="Proteomes" id="UP000183832">
    <property type="component" value="Unassembled WGS sequence"/>
</dbReference>
<proteinExistence type="predicted"/>
<name>A0A1J1ITK3_9DIPT</name>
<sequence>MSCKIIYLKKADNVLLNPFDEILISREQKMKDSNARYGKIRFMFYKNVELGKYDLRWLAAFMPKTLSRIRNIA</sequence>
<organism evidence="1 2">
    <name type="scientific">Clunio marinus</name>
    <dbReference type="NCBI Taxonomy" id="568069"/>
    <lineage>
        <taxon>Eukaryota</taxon>
        <taxon>Metazoa</taxon>
        <taxon>Ecdysozoa</taxon>
        <taxon>Arthropoda</taxon>
        <taxon>Hexapoda</taxon>
        <taxon>Insecta</taxon>
        <taxon>Pterygota</taxon>
        <taxon>Neoptera</taxon>
        <taxon>Endopterygota</taxon>
        <taxon>Diptera</taxon>
        <taxon>Nematocera</taxon>
        <taxon>Chironomoidea</taxon>
        <taxon>Chironomidae</taxon>
        <taxon>Clunio</taxon>
    </lineage>
</organism>
<dbReference type="AlphaFoldDB" id="A0A1J1ITK3"/>
<gene>
    <name evidence="1" type="ORF">CLUMA_CG016900</name>
</gene>
<dbReference type="EMBL" id="CVRI01000059">
    <property type="protein sequence ID" value="CRL03565.1"/>
    <property type="molecule type" value="Genomic_DNA"/>
</dbReference>